<name>A0A6G9ZAI1_9NOCA</name>
<feature type="region of interest" description="Disordered" evidence="5">
    <location>
        <begin position="1"/>
        <end position="50"/>
    </location>
</feature>
<evidence type="ECO:0000313" key="8">
    <source>
        <dbReference type="EMBL" id="QIS22420.1"/>
    </source>
</evidence>
<evidence type="ECO:0000313" key="9">
    <source>
        <dbReference type="Proteomes" id="UP000500953"/>
    </source>
</evidence>
<proteinExistence type="predicted"/>
<sequence length="194" mass="21461">MNDGRHSKNRRDSMPSPPREIRGIETFGRLDDASSKKPTEHGEGADPRYPSPRRLRWTSAFAVDWLLHAGPMIAVFVVLAHDPTLAEQLPQARLWALVSWPILSFVDRTVVQSLFHATVGKLLFGLVVIRPEDGGWPTFGRLVKVWLLGLFFWLVLIISIFGNYIGGGNGGGGLDFALPAVRRKDIGTDHPAST</sequence>
<feature type="compositionally biased region" description="Basic and acidic residues" evidence="5">
    <location>
        <begin position="1"/>
        <end position="46"/>
    </location>
</feature>
<feature type="domain" description="RDD" evidence="7">
    <location>
        <begin position="60"/>
        <end position="160"/>
    </location>
</feature>
<organism evidence="8 9">
    <name type="scientific">Nocardia terpenica</name>
    <dbReference type="NCBI Taxonomy" id="455432"/>
    <lineage>
        <taxon>Bacteria</taxon>
        <taxon>Bacillati</taxon>
        <taxon>Actinomycetota</taxon>
        <taxon>Actinomycetes</taxon>
        <taxon>Mycobacteriales</taxon>
        <taxon>Nocardiaceae</taxon>
        <taxon>Nocardia</taxon>
    </lineage>
</organism>
<keyword evidence="3 6" id="KW-1133">Transmembrane helix</keyword>
<evidence type="ECO:0000256" key="3">
    <source>
        <dbReference type="ARBA" id="ARBA00022989"/>
    </source>
</evidence>
<dbReference type="EMBL" id="CP046173">
    <property type="protein sequence ID" value="QIS22420.1"/>
    <property type="molecule type" value="Genomic_DNA"/>
</dbReference>
<accession>A0A6G9ZAI1</accession>
<evidence type="ECO:0000259" key="7">
    <source>
        <dbReference type="Pfam" id="PF06271"/>
    </source>
</evidence>
<dbReference type="Proteomes" id="UP000500953">
    <property type="component" value="Chromosome"/>
</dbReference>
<dbReference type="Pfam" id="PF06271">
    <property type="entry name" value="RDD"/>
    <property type="match status" value="1"/>
</dbReference>
<feature type="transmembrane region" description="Helical" evidence="6">
    <location>
        <begin position="145"/>
        <end position="165"/>
    </location>
</feature>
<gene>
    <name evidence="8" type="ORF">F6W96_32895</name>
</gene>
<evidence type="ECO:0000256" key="2">
    <source>
        <dbReference type="ARBA" id="ARBA00022692"/>
    </source>
</evidence>
<evidence type="ECO:0000256" key="5">
    <source>
        <dbReference type="SAM" id="MobiDB-lite"/>
    </source>
</evidence>
<keyword evidence="4 6" id="KW-0472">Membrane</keyword>
<reference evidence="8 9" key="1">
    <citation type="journal article" date="2019" name="ACS Chem. Biol.">
        <title>Identification and Mobilization of a Cryptic Antibiotic Biosynthesis Gene Locus from a Human-Pathogenic Nocardia Isolate.</title>
        <authorList>
            <person name="Herisse M."/>
            <person name="Ishida K."/>
            <person name="Porter J.L."/>
            <person name="Howden B."/>
            <person name="Hertweck C."/>
            <person name="Stinear T.P."/>
            <person name="Pidot S.J."/>
        </authorList>
    </citation>
    <scope>NUCLEOTIDE SEQUENCE [LARGE SCALE GENOMIC DNA]</scope>
    <source>
        <strain evidence="8 9">AUSMDU00012715</strain>
    </source>
</reference>
<evidence type="ECO:0000256" key="1">
    <source>
        <dbReference type="ARBA" id="ARBA00004141"/>
    </source>
</evidence>
<keyword evidence="2 6" id="KW-0812">Transmembrane</keyword>
<evidence type="ECO:0000256" key="6">
    <source>
        <dbReference type="SAM" id="Phobius"/>
    </source>
</evidence>
<dbReference type="AlphaFoldDB" id="A0A6G9ZAI1"/>
<comment type="subcellular location">
    <subcellularLocation>
        <location evidence="1">Membrane</location>
        <topology evidence="1">Multi-pass membrane protein</topology>
    </subcellularLocation>
</comment>
<protein>
    <submittedName>
        <fullName evidence="8">RDD family protein</fullName>
    </submittedName>
</protein>
<evidence type="ECO:0000256" key="4">
    <source>
        <dbReference type="ARBA" id="ARBA00023136"/>
    </source>
</evidence>
<dbReference type="RefSeq" id="WP_167489843.1">
    <property type="nucleotide sequence ID" value="NZ_CP046173.1"/>
</dbReference>
<dbReference type="GO" id="GO:0016020">
    <property type="term" value="C:membrane"/>
    <property type="evidence" value="ECO:0007669"/>
    <property type="project" value="UniProtKB-SubCell"/>
</dbReference>
<dbReference type="InterPro" id="IPR010432">
    <property type="entry name" value="RDD"/>
</dbReference>